<gene>
    <name evidence="2" type="ORF">GAN75_26495</name>
</gene>
<dbReference type="Proteomes" id="UP000436825">
    <property type="component" value="Unassembled WGS sequence"/>
</dbReference>
<dbReference type="RefSeq" id="WP_002559608.1">
    <property type="nucleotide sequence ID" value="NZ_CDQO01000934.1"/>
</dbReference>
<dbReference type="SUPFAM" id="SSF47336">
    <property type="entry name" value="ACP-like"/>
    <property type="match status" value="1"/>
</dbReference>
<feature type="domain" description="Carrier" evidence="1">
    <location>
        <begin position="1"/>
        <end position="79"/>
    </location>
</feature>
<dbReference type="Gene3D" id="1.10.1200.10">
    <property type="entry name" value="ACP-like"/>
    <property type="match status" value="1"/>
</dbReference>
<accession>A0A7J5JFP8</accession>
<dbReference type="InterPro" id="IPR009081">
    <property type="entry name" value="PP-bd_ACP"/>
</dbReference>
<organism evidence="2 3">
    <name type="scientific">Bacteroides thetaiotaomicron</name>
    <dbReference type="NCBI Taxonomy" id="818"/>
    <lineage>
        <taxon>Bacteria</taxon>
        <taxon>Pseudomonadati</taxon>
        <taxon>Bacteroidota</taxon>
        <taxon>Bacteroidia</taxon>
        <taxon>Bacteroidales</taxon>
        <taxon>Bacteroidaceae</taxon>
        <taxon>Bacteroides</taxon>
    </lineage>
</organism>
<evidence type="ECO:0000313" key="2">
    <source>
        <dbReference type="EMBL" id="KAB4450117.1"/>
    </source>
</evidence>
<dbReference type="InterPro" id="IPR036736">
    <property type="entry name" value="ACP-like_sf"/>
</dbReference>
<name>A0A7J5JFP8_BACT4</name>
<dbReference type="EMBL" id="WCRW01000035">
    <property type="protein sequence ID" value="KAB4450117.1"/>
    <property type="molecule type" value="Genomic_DNA"/>
</dbReference>
<dbReference type="PROSITE" id="PS50075">
    <property type="entry name" value="CARRIER"/>
    <property type="match status" value="1"/>
</dbReference>
<proteinExistence type="predicted"/>
<dbReference type="AlphaFoldDB" id="A0A7J5JFP8"/>
<evidence type="ECO:0000259" key="1">
    <source>
        <dbReference type="PROSITE" id="PS50075"/>
    </source>
</evidence>
<protein>
    <submittedName>
        <fullName evidence="2">Acyl carrier protein</fullName>
    </submittedName>
</protein>
<comment type="caution">
    <text evidence="2">The sequence shown here is derived from an EMBL/GenBank/DDBJ whole genome shotgun (WGS) entry which is preliminary data.</text>
</comment>
<sequence length="79" mass="8794">MERTEVLSKIQEILADAIDNEDLVLSETSSPSSVDDWDSLVHFNMIMELQSEYGVRFGTAEIQGWCCVGDIITSIIAKV</sequence>
<evidence type="ECO:0000313" key="3">
    <source>
        <dbReference type="Proteomes" id="UP000436825"/>
    </source>
</evidence>
<reference evidence="2 3" key="1">
    <citation type="journal article" date="2019" name="Nat. Med.">
        <title>A library of human gut bacterial isolates paired with longitudinal multiomics data enables mechanistic microbiome research.</title>
        <authorList>
            <person name="Poyet M."/>
            <person name="Groussin M."/>
            <person name="Gibbons S.M."/>
            <person name="Avila-Pacheco J."/>
            <person name="Jiang X."/>
            <person name="Kearney S.M."/>
            <person name="Perrotta A.R."/>
            <person name="Berdy B."/>
            <person name="Zhao S."/>
            <person name="Lieberman T.D."/>
            <person name="Swanson P.K."/>
            <person name="Smith M."/>
            <person name="Roesemann S."/>
            <person name="Alexander J.E."/>
            <person name="Rich S.A."/>
            <person name="Livny J."/>
            <person name="Vlamakis H."/>
            <person name="Clish C."/>
            <person name="Bullock K."/>
            <person name="Deik A."/>
            <person name="Scott J."/>
            <person name="Pierce K.A."/>
            <person name="Xavier R.J."/>
            <person name="Alm E.J."/>
        </authorList>
    </citation>
    <scope>NUCLEOTIDE SEQUENCE [LARGE SCALE GENOMIC DNA]</scope>
    <source>
        <strain evidence="2 3">BIOML-A160</strain>
    </source>
</reference>